<name>A0AAW6TRU0_9BACT</name>
<dbReference type="AlphaFoldDB" id="A0AAW6TRU0"/>
<sequence>MALPVEVGRLIETFKRNAIQHQIDATDAQIERPAYELYGLTDEEIRIVEEGEACNTFAHLAVR</sequence>
<comment type="caution">
    <text evidence="1">The sequence shown here is derived from an EMBL/GenBank/DDBJ whole genome shotgun (WGS) entry which is preliminary data.</text>
</comment>
<gene>
    <name evidence="1" type="ORF">QJ522_04555</name>
</gene>
<dbReference type="Proteomes" id="UP001431776">
    <property type="component" value="Unassembled WGS sequence"/>
</dbReference>
<protein>
    <submittedName>
        <fullName evidence="1">Uncharacterized protein</fullName>
    </submittedName>
</protein>
<keyword evidence="2" id="KW-1185">Reference proteome</keyword>
<evidence type="ECO:0000313" key="1">
    <source>
        <dbReference type="EMBL" id="MDI6448305.1"/>
    </source>
</evidence>
<reference evidence="1" key="1">
    <citation type="submission" date="2023-05" db="EMBL/GenBank/DDBJ databases">
        <title>Anaerotaeda fermentans gen. nov., sp. nov., a novel anaerobic planctomycete of the new family within the order Sedimentisphaerales isolated from Taman Peninsula, Russia.</title>
        <authorList>
            <person name="Khomyakova M.A."/>
            <person name="Merkel A.Y."/>
            <person name="Slobodkin A.I."/>
        </authorList>
    </citation>
    <scope>NUCLEOTIDE SEQUENCE</scope>
    <source>
        <strain evidence="1">M17dextr</strain>
    </source>
</reference>
<dbReference type="RefSeq" id="WP_349243713.1">
    <property type="nucleotide sequence ID" value="NZ_JASCXX010000004.1"/>
</dbReference>
<accession>A0AAW6TRU0</accession>
<organism evidence="1 2">
    <name type="scientific">Anaerobaca lacustris</name>
    <dbReference type="NCBI Taxonomy" id="3044600"/>
    <lineage>
        <taxon>Bacteria</taxon>
        <taxon>Pseudomonadati</taxon>
        <taxon>Planctomycetota</taxon>
        <taxon>Phycisphaerae</taxon>
        <taxon>Sedimentisphaerales</taxon>
        <taxon>Anaerobacaceae</taxon>
        <taxon>Anaerobaca</taxon>
    </lineage>
</organism>
<proteinExistence type="predicted"/>
<evidence type="ECO:0000313" key="2">
    <source>
        <dbReference type="Proteomes" id="UP001431776"/>
    </source>
</evidence>
<dbReference type="EMBL" id="JASCXX010000004">
    <property type="protein sequence ID" value="MDI6448305.1"/>
    <property type="molecule type" value="Genomic_DNA"/>
</dbReference>